<dbReference type="GeneID" id="97391211"/>
<dbReference type="Proteomes" id="UP000095492">
    <property type="component" value="Unassembled WGS sequence"/>
</dbReference>
<proteinExistence type="predicted"/>
<gene>
    <name evidence="1" type="ORF">ERS852448_02150</name>
</gene>
<dbReference type="OrthoDB" id="2065981at2"/>
<dbReference type="AlphaFoldDB" id="A0A173UQE5"/>
<name>A0A173UQE5_EUBRA</name>
<reference evidence="1 2" key="1">
    <citation type="submission" date="2015-09" db="EMBL/GenBank/DDBJ databases">
        <authorList>
            <consortium name="Pathogen Informatics"/>
        </authorList>
    </citation>
    <scope>NUCLEOTIDE SEQUENCE [LARGE SCALE GENOMIC DNA]</scope>
    <source>
        <strain evidence="1 2">2789STDY5608891</strain>
    </source>
</reference>
<evidence type="ECO:0000313" key="1">
    <source>
        <dbReference type="EMBL" id="CUN16205.1"/>
    </source>
</evidence>
<evidence type="ECO:0008006" key="3">
    <source>
        <dbReference type="Google" id="ProtNLM"/>
    </source>
</evidence>
<evidence type="ECO:0000313" key="2">
    <source>
        <dbReference type="Proteomes" id="UP000095492"/>
    </source>
</evidence>
<organism evidence="1 2">
    <name type="scientific">Eubacterium ramulus</name>
    <dbReference type="NCBI Taxonomy" id="39490"/>
    <lineage>
        <taxon>Bacteria</taxon>
        <taxon>Bacillati</taxon>
        <taxon>Bacillota</taxon>
        <taxon>Clostridia</taxon>
        <taxon>Eubacteriales</taxon>
        <taxon>Eubacteriaceae</taxon>
        <taxon>Eubacterium</taxon>
    </lineage>
</organism>
<protein>
    <recommendedName>
        <fullName evidence="3">XRE family transcriptional regulator</fullName>
    </recommendedName>
</protein>
<dbReference type="EMBL" id="CYYA01000015">
    <property type="protein sequence ID" value="CUN16205.1"/>
    <property type="molecule type" value="Genomic_DNA"/>
</dbReference>
<accession>A0A173UQE5</accession>
<dbReference type="STRING" id="39490.ERS852448_02150"/>
<dbReference type="RefSeq" id="WP_055290528.1">
    <property type="nucleotide sequence ID" value="NZ_CAXUGT010000012.1"/>
</dbReference>
<sequence>MDGATKQISEYIRKKGFNLSEISRKTCVPYMALYDSLSNEKRDRDLRVDEFLALCKHLELDPMEFYPAERNV</sequence>